<sequence length="112" mass="11766">MRCFQSGLGIFKQVAWAAGCTAVGGIVGGPVGAMAGGLVGSFLGYRLSSDYDSLITVLQELTDDEKADLVKKVQELVGSTTIEALTRFIGCQVQRENLLNLLRSAAQDLKGG</sequence>
<comment type="caution">
    <text evidence="2">The sequence shown here is derived from an EMBL/GenBank/DDBJ whole genome shotgun (WGS) entry which is preliminary data.</text>
</comment>
<gene>
    <name evidence="2" type="ORF">C0Q70_08893</name>
</gene>
<dbReference type="EMBL" id="PZQS01000005">
    <property type="protein sequence ID" value="PVD29638.1"/>
    <property type="molecule type" value="Genomic_DNA"/>
</dbReference>
<evidence type="ECO:0000256" key="1">
    <source>
        <dbReference type="ARBA" id="ARBA00029457"/>
    </source>
</evidence>
<reference evidence="2 3" key="1">
    <citation type="submission" date="2018-04" db="EMBL/GenBank/DDBJ databases">
        <title>The genome of golden apple snail Pomacea canaliculata provides insight into stress tolerance and invasive adaptation.</title>
        <authorList>
            <person name="Liu C."/>
            <person name="Liu B."/>
            <person name="Ren Y."/>
            <person name="Zhang Y."/>
            <person name="Wang H."/>
            <person name="Li S."/>
            <person name="Jiang F."/>
            <person name="Yin L."/>
            <person name="Zhang G."/>
            <person name="Qian W."/>
            <person name="Fan W."/>
        </authorList>
    </citation>
    <scope>NUCLEOTIDE SEQUENCE [LARGE SCALE GENOMIC DNA]</scope>
    <source>
        <strain evidence="2">SZHN2017</strain>
        <tissue evidence="2">Muscle</tissue>
    </source>
</reference>
<dbReference type="Proteomes" id="UP000245119">
    <property type="component" value="Linkage Group LG5"/>
</dbReference>
<name>A0A2T7P892_POMCA</name>
<dbReference type="AlphaFoldDB" id="A0A2T7P892"/>
<comment type="similarity">
    <text evidence="1">Belongs to the C19orf12 family.</text>
</comment>
<protein>
    <submittedName>
        <fullName evidence="2">Uncharacterized protein</fullName>
    </submittedName>
</protein>
<proteinExistence type="inferred from homology"/>
<dbReference type="PANTHER" id="PTHR31493:SF1">
    <property type="entry name" value="PROTEIN C19ORF12"/>
    <property type="match status" value="1"/>
</dbReference>
<dbReference type="OrthoDB" id="5805760at2759"/>
<evidence type="ECO:0000313" key="2">
    <source>
        <dbReference type="EMBL" id="PVD29638.1"/>
    </source>
</evidence>
<dbReference type="Pfam" id="PF20721">
    <property type="entry name" value="C19orf12"/>
    <property type="match status" value="1"/>
</dbReference>
<organism evidence="2 3">
    <name type="scientific">Pomacea canaliculata</name>
    <name type="common">Golden apple snail</name>
    <dbReference type="NCBI Taxonomy" id="400727"/>
    <lineage>
        <taxon>Eukaryota</taxon>
        <taxon>Metazoa</taxon>
        <taxon>Spiralia</taxon>
        <taxon>Lophotrochozoa</taxon>
        <taxon>Mollusca</taxon>
        <taxon>Gastropoda</taxon>
        <taxon>Caenogastropoda</taxon>
        <taxon>Architaenioglossa</taxon>
        <taxon>Ampullarioidea</taxon>
        <taxon>Ampullariidae</taxon>
        <taxon>Pomacea</taxon>
    </lineage>
</organism>
<dbReference type="InterPro" id="IPR033369">
    <property type="entry name" value="C19orf12"/>
</dbReference>
<accession>A0A2T7P892</accession>
<dbReference type="PANTHER" id="PTHR31493">
    <property type="entry name" value="NAZO FAMILY MEMBER"/>
    <property type="match status" value="1"/>
</dbReference>
<keyword evidence="3" id="KW-1185">Reference proteome</keyword>
<evidence type="ECO:0000313" key="3">
    <source>
        <dbReference type="Proteomes" id="UP000245119"/>
    </source>
</evidence>